<organism evidence="2 3">
    <name type="scientific">Haemaphysalis longicornis</name>
    <name type="common">Bush tick</name>
    <dbReference type="NCBI Taxonomy" id="44386"/>
    <lineage>
        <taxon>Eukaryota</taxon>
        <taxon>Metazoa</taxon>
        <taxon>Ecdysozoa</taxon>
        <taxon>Arthropoda</taxon>
        <taxon>Chelicerata</taxon>
        <taxon>Arachnida</taxon>
        <taxon>Acari</taxon>
        <taxon>Parasitiformes</taxon>
        <taxon>Ixodida</taxon>
        <taxon>Ixodoidea</taxon>
        <taxon>Ixodidae</taxon>
        <taxon>Haemaphysalinae</taxon>
        <taxon>Haemaphysalis</taxon>
    </lineage>
</organism>
<dbReference type="EMBL" id="JABSTR010000010">
    <property type="protein sequence ID" value="KAH9379546.1"/>
    <property type="molecule type" value="Genomic_DNA"/>
</dbReference>
<protein>
    <recommendedName>
        <fullName evidence="1">Transposable element P transposase-like RNase H domain-containing protein</fullName>
    </recommendedName>
</protein>
<dbReference type="OMA" id="EWESTAI"/>
<gene>
    <name evidence="2" type="ORF">HPB48_004259</name>
</gene>
<dbReference type="AlphaFoldDB" id="A0A9J6GVM6"/>
<evidence type="ECO:0000259" key="1">
    <source>
        <dbReference type="Pfam" id="PF21787"/>
    </source>
</evidence>
<comment type="caution">
    <text evidence="2">The sequence shown here is derived from an EMBL/GenBank/DDBJ whole genome shotgun (WGS) entry which is preliminary data.</text>
</comment>
<evidence type="ECO:0000313" key="2">
    <source>
        <dbReference type="EMBL" id="KAH9379546.1"/>
    </source>
</evidence>
<dbReference type="VEuPathDB" id="VectorBase:HLOH_061673"/>
<feature type="domain" description="Transposable element P transposase-like RNase H" evidence="1">
    <location>
        <begin position="1"/>
        <end position="63"/>
    </location>
</feature>
<dbReference type="Pfam" id="PF21787">
    <property type="entry name" value="TNP-like_RNaseH_N"/>
    <property type="match status" value="1"/>
</dbReference>
<dbReference type="OrthoDB" id="6431618at2759"/>
<dbReference type="Proteomes" id="UP000821853">
    <property type="component" value="Chromosome 8"/>
</dbReference>
<accession>A0A9J6GVM6</accession>
<dbReference type="InterPro" id="IPR048365">
    <property type="entry name" value="TNP-like_RNaseH_N"/>
</dbReference>
<name>A0A9J6GVM6_HAELO</name>
<keyword evidence="3" id="KW-1185">Reference proteome</keyword>
<evidence type="ECO:0000313" key="3">
    <source>
        <dbReference type="Proteomes" id="UP000821853"/>
    </source>
</evidence>
<sequence length="178" mass="20145">MVQSLLSPYRDVVHILPVTRISANELHDVLKRVIMSLESVALHVVAVITDNNAINRKMMSLFGNGKEPGIVYPHPANSQQPLFVHLLKCVQNNWINRKDDDKCFHYPSFESVTAENGSDQKASFFCVRRLYPVEHNKLAKVAHGLTYKALYPTNLERQNVKLALKVFNSFVSAANIVM</sequence>
<reference evidence="2 3" key="1">
    <citation type="journal article" date="2020" name="Cell">
        <title>Large-Scale Comparative Analyses of Tick Genomes Elucidate Their Genetic Diversity and Vector Capacities.</title>
        <authorList>
            <consortium name="Tick Genome and Microbiome Consortium (TIGMIC)"/>
            <person name="Jia N."/>
            <person name="Wang J."/>
            <person name="Shi W."/>
            <person name="Du L."/>
            <person name="Sun Y."/>
            <person name="Zhan W."/>
            <person name="Jiang J.F."/>
            <person name="Wang Q."/>
            <person name="Zhang B."/>
            <person name="Ji P."/>
            <person name="Bell-Sakyi L."/>
            <person name="Cui X.M."/>
            <person name="Yuan T.T."/>
            <person name="Jiang B.G."/>
            <person name="Yang W.F."/>
            <person name="Lam T.T."/>
            <person name="Chang Q.C."/>
            <person name="Ding S.J."/>
            <person name="Wang X.J."/>
            <person name="Zhu J.G."/>
            <person name="Ruan X.D."/>
            <person name="Zhao L."/>
            <person name="Wei J.T."/>
            <person name="Ye R.Z."/>
            <person name="Que T.C."/>
            <person name="Du C.H."/>
            <person name="Zhou Y.H."/>
            <person name="Cheng J.X."/>
            <person name="Dai P.F."/>
            <person name="Guo W.B."/>
            <person name="Han X.H."/>
            <person name="Huang E.J."/>
            <person name="Li L.F."/>
            <person name="Wei W."/>
            <person name="Gao Y.C."/>
            <person name="Liu J.Z."/>
            <person name="Shao H.Z."/>
            <person name="Wang X."/>
            <person name="Wang C.C."/>
            <person name="Yang T.C."/>
            <person name="Huo Q.B."/>
            <person name="Li W."/>
            <person name="Chen H.Y."/>
            <person name="Chen S.E."/>
            <person name="Zhou L.G."/>
            <person name="Ni X.B."/>
            <person name="Tian J.H."/>
            <person name="Sheng Y."/>
            <person name="Liu T."/>
            <person name="Pan Y.S."/>
            <person name="Xia L.Y."/>
            <person name="Li J."/>
            <person name="Zhao F."/>
            <person name="Cao W.C."/>
        </authorList>
    </citation>
    <scope>NUCLEOTIDE SEQUENCE [LARGE SCALE GENOMIC DNA]</scope>
    <source>
        <strain evidence="2">HaeL-2018</strain>
    </source>
</reference>
<proteinExistence type="predicted"/>